<dbReference type="EMBL" id="JAFBDR010000015">
    <property type="protein sequence ID" value="MBM7572161.1"/>
    <property type="molecule type" value="Genomic_DNA"/>
</dbReference>
<evidence type="ECO:0000259" key="1">
    <source>
        <dbReference type="Pfam" id="PF13799"/>
    </source>
</evidence>
<gene>
    <name evidence="2" type="ORF">JOC48_002664</name>
</gene>
<protein>
    <recommendedName>
        <fullName evidence="1">DUF4183 domain-containing protein</fullName>
    </recommendedName>
</protein>
<reference evidence="2 3" key="1">
    <citation type="submission" date="2021-01" db="EMBL/GenBank/DDBJ databases">
        <title>Genomic Encyclopedia of Type Strains, Phase IV (KMG-IV): sequencing the most valuable type-strain genomes for metagenomic binning, comparative biology and taxonomic classification.</title>
        <authorList>
            <person name="Goeker M."/>
        </authorList>
    </citation>
    <scope>NUCLEOTIDE SEQUENCE [LARGE SCALE GENOMIC DNA]</scope>
    <source>
        <strain evidence="2 3">DSM 23711</strain>
    </source>
</reference>
<evidence type="ECO:0000313" key="2">
    <source>
        <dbReference type="EMBL" id="MBM7572161.1"/>
    </source>
</evidence>
<accession>A0ABS2N241</accession>
<comment type="caution">
    <text evidence="2">The sequence shown here is derived from an EMBL/GenBank/DDBJ whole genome shotgun (WGS) entry which is preliminary data.</text>
</comment>
<dbReference type="Pfam" id="PF13799">
    <property type="entry name" value="DUF4183"/>
    <property type="match status" value="1"/>
</dbReference>
<keyword evidence="3" id="KW-1185">Reference proteome</keyword>
<evidence type="ECO:0000313" key="3">
    <source>
        <dbReference type="Proteomes" id="UP001296943"/>
    </source>
</evidence>
<proteinExistence type="predicted"/>
<name>A0ABS2N241_9BACI</name>
<dbReference type="InterPro" id="IPR025237">
    <property type="entry name" value="DUF4183"/>
</dbReference>
<sequence>MGNKNNKHKISTKRVYDWVNSTQTYNITIPLRSKKEALKAYTYQYWALSDGIKKVYTNEDEIKELGSDGILNPETVSYINLFINGLLQPPNTYYVEEGSLTLKTSDVPNKGVPIVLQFVSIYQS</sequence>
<dbReference type="RefSeq" id="WP_204500374.1">
    <property type="nucleotide sequence ID" value="NZ_JAFBDR010000015.1"/>
</dbReference>
<feature type="domain" description="DUF4183" evidence="1">
    <location>
        <begin position="47"/>
        <end position="118"/>
    </location>
</feature>
<organism evidence="2 3">
    <name type="scientific">Aquibacillus albus</name>
    <dbReference type="NCBI Taxonomy" id="1168171"/>
    <lineage>
        <taxon>Bacteria</taxon>
        <taxon>Bacillati</taxon>
        <taxon>Bacillota</taxon>
        <taxon>Bacilli</taxon>
        <taxon>Bacillales</taxon>
        <taxon>Bacillaceae</taxon>
        <taxon>Aquibacillus</taxon>
    </lineage>
</organism>
<dbReference type="Proteomes" id="UP001296943">
    <property type="component" value="Unassembled WGS sequence"/>
</dbReference>